<evidence type="ECO:0000313" key="5">
    <source>
        <dbReference type="Proteomes" id="UP000468990"/>
    </source>
</evidence>
<dbReference type="Proteomes" id="UP000468990">
    <property type="component" value="Unassembled WGS sequence"/>
</dbReference>
<dbReference type="OrthoDB" id="1119476at2"/>
<evidence type="ECO:0000313" key="4">
    <source>
        <dbReference type="Proteomes" id="UP000317289"/>
    </source>
</evidence>
<gene>
    <name evidence="2" type="ORF">GJU42_20375</name>
    <name evidence="3" type="ORF">SAMN06265349_101635</name>
</gene>
<feature type="signal peptide" evidence="1">
    <location>
        <begin position="1"/>
        <end position="22"/>
    </location>
</feature>
<proteinExistence type="predicted"/>
<sequence length="150" mass="16945">MKQIIKLSFIFLFITTLGCDNAVDCTTPPVSLNFEFVDVDSGQNLFTNGAFDSKKAITVTDLDTNKIIQTAYMKTDELNRLVINSIGFEVGTFNYGIRYDDKNIFELHVTTEKIKDNHCSGTKIRSIEIKNASYRFDDKTGSYKILFKAG</sequence>
<reference evidence="2 5" key="2">
    <citation type="submission" date="2019-11" db="EMBL/GenBank/DDBJ databases">
        <title>Flavobacterium resistens genome.</title>
        <authorList>
            <person name="Wilson V.M."/>
            <person name="Newman J.D."/>
        </authorList>
    </citation>
    <scope>NUCLEOTIDE SEQUENCE [LARGE SCALE GENOMIC DNA]</scope>
    <source>
        <strain evidence="2 5">DSM 19382</strain>
    </source>
</reference>
<accession>A0A521B349</accession>
<evidence type="ECO:0008006" key="6">
    <source>
        <dbReference type="Google" id="ProtNLM"/>
    </source>
</evidence>
<dbReference type="PROSITE" id="PS51257">
    <property type="entry name" value="PROKAR_LIPOPROTEIN"/>
    <property type="match status" value="1"/>
</dbReference>
<protein>
    <recommendedName>
        <fullName evidence="6">Lipoprotein</fullName>
    </recommendedName>
</protein>
<evidence type="ECO:0000256" key="1">
    <source>
        <dbReference type="SAM" id="SignalP"/>
    </source>
</evidence>
<organism evidence="3 4">
    <name type="scientific">Flavobacterium resistens</name>
    <dbReference type="NCBI Taxonomy" id="443612"/>
    <lineage>
        <taxon>Bacteria</taxon>
        <taxon>Pseudomonadati</taxon>
        <taxon>Bacteroidota</taxon>
        <taxon>Flavobacteriia</taxon>
        <taxon>Flavobacteriales</taxon>
        <taxon>Flavobacteriaceae</taxon>
        <taxon>Flavobacterium</taxon>
    </lineage>
</organism>
<evidence type="ECO:0000313" key="3">
    <source>
        <dbReference type="EMBL" id="SMO41512.1"/>
    </source>
</evidence>
<dbReference type="EMBL" id="FXTA01000001">
    <property type="protein sequence ID" value="SMO41512.1"/>
    <property type="molecule type" value="Genomic_DNA"/>
</dbReference>
<evidence type="ECO:0000313" key="2">
    <source>
        <dbReference type="EMBL" id="MRX70339.1"/>
    </source>
</evidence>
<dbReference type="EMBL" id="WKKG01000013">
    <property type="protein sequence ID" value="MRX70339.1"/>
    <property type="molecule type" value="Genomic_DNA"/>
</dbReference>
<keyword evidence="5" id="KW-1185">Reference proteome</keyword>
<dbReference type="AlphaFoldDB" id="A0A521B349"/>
<reference evidence="3 4" key="1">
    <citation type="submission" date="2017-05" db="EMBL/GenBank/DDBJ databases">
        <authorList>
            <person name="Varghese N."/>
            <person name="Submissions S."/>
        </authorList>
    </citation>
    <scope>NUCLEOTIDE SEQUENCE [LARGE SCALE GENOMIC DNA]</scope>
    <source>
        <strain evidence="3 4">DSM 19382</strain>
    </source>
</reference>
<keyword evidence="1" id="KW-0732">Signal</keyword>
<name>A0A521B349_9FLAO</name>
<dbReference type="RefSeq" id="WP_142449309.1">
    <property type="nucleotide sequence ID" value="NZ_FXTA01000001.1"/>
</dbReference>
<feature type="chain" id="PRO_5043205568" description="Lipoprotein" evidence="1">
    <location>
        <begin position="23"/>
        <end position="150"/>
    </location>
</feature>
<dbReference type="Proteomes" id="UP000317289">
    <property type="component" value="Unassembled WGS sequence"/>
</dbReference>